<dbReference type="PANTHER" id="PTHR46033:SF8">
    <property type="entry name" value="PROTEIN MAINTENANCE OF MERISTEMS-LIKE"/>
    <property type="match status" value="1"/>
</dbReference>
<dbReference type="InterPro" id="IPR019557">
    <property type="entry name" value="AminoTfrase-like_pln_mobile"/>
</dbReference>
<accession>A0A1Q3CPX6</accession>
<dbReference type="InParanoid" id="A0A1Q3CPX6"/>
<comment type="caution">
    <text evidence="2">The sequence shown here is derived from an EMBL/GenBank/DDBJ whole genome shotgun (WGS) entry which is preliminary data.</text>
</comment>
<sequence>LQDVDTLQGLQIYGSAVTGHVTSDRPLDALCEELLGVRPTGRAISGTSLRFSWLHRNFAQLSLQLFYNPNILELYAWAYILCLLGSIPFPDSFGDTMSLMFLPMLTDLYDVNTYS</sequence>
<reference evidence="3" key="1">
    <citation type="submission" date="2016-04" db="EMBL/GenBank/DDBJ databases">
        <title>Cephalotus genome sequencing.</title>
        <authorList>
            <person name="Fukushima K."/>
            <person name="Hasebe M."/>
            <person name="Fang X."/>
        </authorList>
    </citation>
    <scope>NUCLEOTIDE SEQUENCE [LARGE SCALE GENOMIC DNA]</scope>
    <source>
        <strain evidence="3">cv. St1</strain>
    </source>
</reference>
<protein>
    <submittedName>
        <fullName evidence="2">PMD domain-containing protein</fullName>
    </submittedName>
</protein>
<evidence type="ECO:0000313" key="3">
    <source>
        <dbReference type="Proteomes" id="UP000187406"/>
    </source>
</evidence>
<dbReference type="Pfam" id="PF10536">
    <property type="entry name" value="PMD"/>
    <property type="match status" value="1"/>
</dbReference>
<organism evidence="2 3">
    <name type="scientific">Cephalotus follicularis</name>
    <name type="common">Albany pitcher plant</name>
    <dbReference type="NCBI Taxonomy" id="3775"/>
    <lineage>
        <taxon>Eukaryota</taxon>
        <taxon>Viridiplantae</taxon>
        <taxon>Streptophyta</taxon>
        <taxon>Embryophyta</taxon>
        <taxon>Tracheophyta</taxon>
        <taxon>Spermatophyta</taxon>
        <taxon>Magnoliopsida</taxon>
        <taxon>eudicotyledons</taxon>
        <taxon>Gunneridae</taxon>
        <taxon>Pentapetalae</taxon>
        <taxon>rosids</taxon>
        <taxon>fabids</taxon>
        <taxon>Oxalidales</taxon>
        <taxon>Cephalotaceae</taxon>
        <taxon>Cephalotus</taxon>
    </lineage>
</organism>
<dbReference type="GO" id="GO:0010073">
    <property type="term" value="P:meristem maintenance"/>
    <property type="evidence" value="ECO:0007669"/>
    <property type="project" value="InterPro"/>
</dbReference>
<dbReference type="OrthoDB" id="1937804at2759"/>
<evidence type="ECO:0000313" key="2">
    <source>
        <dbReference type="EMBL" id="GAV82151.1"/>
    </source>
</evidence>
<feature type="non-terminal residue" evidence="2">
    <location>
        <position position="115"/>
    </location>
</feature>
<feature type="non-terminal residue" evidence="2">
    <location>
        <position position="1"/>
    </location>
</feature>
<dbReference type="AlphaFoldDB" id="A0A1Q3CPX6"/>
<name>A0A1Q3CPX6_CEPFO</name>
<dbReference type="InterPro" id="IPR044824">
    <property type="entry name" value="MAIN-like"/>
</dbReference>
<dbReference type="EMBL" id="BDDD01002560">
    <property type="protein sequence ID" value="GAV82151.1"/>
    <property type="molecule type" value="Genomic_DNA"/>
</dbReference>
<gene>
    <name evidence="2" type="ORF">CFOL_v3_25604</name>
</gene>
<evidence type="ECO:0000259" key="1">
    <source>
        <dbReference type="Pfam" id="PF10536"/>
    </source>
</evidence>
<dbReference type="PANTHER" id="PTHR46033">
    <property type="entry name" value="PROTEIN MAIN-LIKE 2"/>
    <property type="match status" value="1"/>
</dbReference>
<dbReference type="Proteomes" id="UP000187406">
    <property type="component" value="Unassembled WGS sequence"/>
</dbReference>
<dbReference type="STRING" id="3775.A0A1Q3CPX6"/>
<keyword evidence="3" id="KW-1185">Reference proteome</keyword>
<proteinExistence type="predicted"/>
<feature type="domain" description="Aminotransferase-like plant mobile" evidence="1">
    <location>
        <begin position="1"/>
        <end position="114"/>
    </location>
</feature>